<evidence type="ECO:0000313" key="3">
    <source>
        <dbReference type="Proteomes" id="UP000253319"/>
    </source>
</evidence>
<dbReference type="AlphaFoldDB" id="A0A365P588"/>
<dbReference type="Gene3D" id="3.30.70.1070">
    <property type="entry name" value="Sporulation related repeat"/>
    <property type="match status" value="1"/>
</dbReference>
<accession>A0A365P588</accession>
<dbReference type="InterPro" id="IPR007730">
    <property type="entry name" value="SPOR-like_dom"/>
</dbReference>
<evidence type="ECO:0000259" key="1">
    <source>
        <dbReference type="PROSITE" id="PS51724"/>
    </source>
</evidence>
<dbReference type="OrthoDB" id="653949at2"/>
<dbReference type="SUPFAM" id="SSF110997">
    <property type="entry name" value="Sporulation related repeat"/>
    <property type="match status" value="1"/>
</dbReference>
<organism evidence="2 3">
    <name type="scientific">Flavobacterium tibetense</name>
    <dbReference type="NCBI Taxonomy" id="2233533"/>
    <lineage>
        <taxon>Bacteria</taxon>
        <taxon>Pseudomonadati</taxon>
        <taxon>Bacteroidota</taxon>
        <taxon>Flavobacteriia</taxon>
        <taxon>Flavobacteriales</taxon>
        <taxon>Flavobacteriaceae</taxon>
        <taxon>Flavobacterium</taxon>
    </lineage>
</organism>
<feature type="domain" description="SPOR" evidence="1">
    <location>
        <begin position="232"/>
        <end position="309"/>
    </location>
</feature>
<dbReference type="PROSITE" id="PS51724">
    <property type="entry name" value="SPOR"/>
    <property type="match status" value="1"/>
</dbReference>
<comment type="caution">
    <text evidence="2">The sequence shown here is derived from an EMBL/GenBank/DDBJ whole genome shotgun (WGS) entry which is preliminary data.</text>
</comment>
<dbReference type="RefSeq" id="WP_113987607.1">
    <property type="nucleotide sequence ID" value="NZ_QLST01000001.1"/>
</dbReference>
<dbReference type="GO" id="GO:0042834">
    <property type="term" value="F:peptidoglycan binding"/>
    <property type="evidence" value="ECO:0007669"/>
    <property type="project" value="InterPro"/>
</dbReference>
<dbReference type="Pfam" id="PF18175">
    <property type="entry name" value="HU-CCDC81_bac_2"/>
    <property type="match status" value="1"/>
</dbReference>
<reference evidence="2 3" key="1">
    <citation type="submission" date="2018-06" db="EMBL/GenBank/DDBJ databases">
        <title>Flavobacterium tibetense sp. nov., isolated from a wetland YonghuCo on Tibetan Plateau.</title>
        <authorList>
            <person name="Xing P."/>
            <person name="Phurbu D."/>
            <person name="Lu H."/>
        </authorList>
    </citation>
    <scope>NUCLEOTIDE SEQUENCE [LARGE SCALE GENOMIC DNA]</scope>
    <source>
        <strain evidence="2 3">YH5</strain>
    </source>
</reference>
<dbReference type="Pfam" id="PF05036">
    <property type="entry name" value="SPOR"/>
    <property type="match status" value="1"/>
</dbReference>
<dbReference type="InterPro" id="IPR041268">
    <property type="entry name" value="HU-CCDC81_bac_2"/>
</dbReference>
<dbReference type="InterPro" id="IPR040495">
    <property type="entry name" value="HU-CCDC81_bac_1"/>
</dbReference>
<keyword evidence="3" id="KW-1185">Reference proteome</keyword>
<protein>
    <submittedName>
        <fullName evidence="2">SPOR domain-containing protein</fullName>
    </submittedName>
</protein>
<proteinExistence type="predicted"/>
<dbReference type="InterPro" id="IPR036680">
    <property type="entry name" value="SPOR-like_sf"/>
</dbReference>
<gene>
    <name evidence="2" type="ORF">DPN68_00390</name>
</gene>
<name>A0A365P588_9FLAO</name>
<sequence>MMIEKYISDLLYRYQCVTVPNFGAFIAENISAQVKGSASTFLPPQKVISFNTNIKNNDGLLANHIATNEKISYEKAMNKIANQVAIWNAQLIALETIALKNIGNLHLNGESNVVFEPTNTVNFLTSAFGLSAFVQPEIKREVYKQQVEALEEKAPIVFTPERKKNYNFVKYAAVITLFLAGGFYGGKTYYDNQIETQTLLVQKQVQEKVQEQIQQATFFIDAPEAMIELPVKEEKFPYHLIAAAFRSEENAEKAFQMLKEQGYKAVKLEKNKHDLIPVAYGSYKTLEEAQEVKNKLHQEDTIEAWLLIE</sequence>
<dbReference type="Pfam" id="PF18174">
    <property type="entry name" value="HU-CCDC81_bac_1"/>
    <property type="match status" value="1"/>
</dbReference>
<dbReference type="Proteomes" id="UP000253319">
    <property type="component" value="Unassembled WGS sequence"/>
</dbReference>
<dbReference type="EMBL" id="QLST01000001">
    <property type="protein sequence ID" value="RBA29724.1"/>
    <property type="molecule type" value="Genomic_DNA"/>
</dbReference>
<evidence type="ECO:0000313" key="2">
    <source>
        <dbReference type="EMBL" id="RBA29724.1"/>
    </source>
</evidence>